<evidence type="ECO:0000313" key="2">
    <source>
        <dbReference type="EMBL" id="ODJ86394.1"/>
    </source>
</evidence>
<dbReference type="InterPro" id="IPR013324">
    <property type="entry name" value="RNA_pol_sigma_r3/r4-like"/>
</dbReference>
<dbReference type="GO" id="GO:0006352">
    <property type="term" value="P:DNA-templated transcription initiation"/>
    <property type="evidence" value="ECO:0007669"/>
    <property type="project" value="InterPro"/>
</dbReference>
<dbReference type="RefSeq" id="WP_069127007.1">
    <property type="nucleotide sequence ID" value="NZ_MARB01000022.1"/>
</dbReference>
<reference evidence="2 3" key="1">
    <citation type="submission" date="2016-06" db="EMBL/GenBank/DDBJ databases">
        <title>Genome sequence of endosymbiont of Candidatus Endolucinida thiodiazotropha.</title>
        <authorList>
            <person name="Poehlein A."/>
            <person name="Koenig S."/>
            <person name="Heiden S.E."/>
            <person name="Thuermer A."/>
            <person name="Voget S."/>
            <person name="Daniel R."/>
            <person name="Markert S."/>
            <person name="Gros O."/>
            <person name="Schweder T."/>
        </authorList>
    </citation>
    <scope>NUCLEOTIDE SEQUENCE [LARGE SCALE GENOMIC DNA]</scope>
    <source>
        <strain evidence="2 3">COS</strain>
    </source>
</reference>
<comment type="caution">
    <text evidence="2">The sequence shown here is derived from an EMBL/GenBank/DDBJ whole genome shotgun (WGS) entry which is preliminary data.</text>
</comment>
<keyword evidence="2" id="KW-0282">Flagellum</keyword>
<proteinExistence type="predicted"/>
<dbReference type="Gene3D" id="1.20.140.160">
    <property type="match status" value="1"/>
</dbReference>
<name>A0A7Z1AES5_9GAMM</name>
<dbReference type="SUPFAM" id="SSF88659">
    <property type="entry name" value="Sigma3 and sigma4 domains of RNA polymerase sigma factors"/>
    <property type="match status" value="1"/>
</dbReference>
<keyword evidence="3" id="KW-1185">Reference proteome</keyword>
<dbReference type="GO" id="GO:0003700">
    <property type="term" value="F:DNA-binding transcription factor activity"/>
    <property type="evidence" value="ECO:0007669"/>
    <property type="project" value="InterPro"/>
</dbReference>
<dbReference type="OrthoDB" id="8481770at2"/>
<accession>A0A7Z1AES5</accession>
<evidence type="ECO:0000313" key="3">
    <source>
        <dbReference type="Proteomes" id="UP000094769"/>
    </source>
</evidence>
<dbReference type="Proteomes" id="UP000094769">
    <property type="component" value="Unassembled WGS sequence"/>
</dbReference>
<evidence type="ECO:0000259" key="1">
    <source>
        <dbReference type="Pfam" id="PF04545"/>
    </source>
</evidence>
<keyword evidence="2" id="KW-0966">Cell projection</keyword>
<organism evidence="2 3">
    <name type="scientific">Candidatus Thiodiazotropha endolucinida</name>
    <dbReference type="NCBI Taxonomy" id="1655433"/>
    <lineage>
        <taxon>Bacteria</taxon>
        <taxon>Pseudomonadati</taxon>
        <taxon>Pseudomonadota</taxon>
        <taxon>Gammaproteobacteria</taxon>
        <taxon>Chromatiales</taxon>
        <taxon>Sedimenticolaceae</taxon>
        <taxon>Candidatus Thiodiazotropha</taxon>
    </lineage>
</organism>
<keyword evidence="2" id="KW-0969">Cilium</keyword>
<dbReference type="Pfam" id="PF04545">
    <property type="entry name" value="Sigma70_r4"/>
    <property type="match status" value="1"/>
</dbReference>
<dbReference type="EMBL" id="MARB01000022">
    <property type="protein sequence ID" value="ODJ86394.1"/>
    <property type="molecule type" value="Genomic_DNA"/>
</dbReference>
<protein>
    <submittedName>
        <fullName evidence="2">Flagellar biosynthesis sigma factor</fullName>
    </submittedName>
</protein>
<feature type="domain" description="RNA polymerase sigma-70 region 4" evidence="1">
    <location>
        <begin position="65"/>
        <end position="108"/>
    </location>
</feature>
<sequence>MDSLNKSLPGEDHFTDMDGLTIELALSFMLEDTGTLLNEEVEADELFNGEVEKTLAIHLGILVVNLPERERLIIRNHYFHGVAFGDLANPLKISKGRISQLHKRALQKNRRYVMSQRLDKQFLRQIRQLIPHKTYRLLMADCH</sequence>
<gene>
    <name evidence="2" type="ORF">CODIS_33130</name>
</gene>
<dbReference type="AlphaFoldDB" id="A0A7Z1AES5"/>
<dbReference type="InterPro" id="IPR007630">
    <property type="entry name" value="RNA_pol_sigma70_r4"/>
</dbReference>